<evidence type="ECO:0000256" key="1">
    <source>
        <dbReference type="SAM" id="MobiDB-lite"/>
    </source>
</evidence>
<keyword evidence="3" id="KW-1185">Reference proteome</keyword>
<dbReference type="AlphaFoldDB" id="A0A183MGL4"/>
<reference evidence="2 3" key="1">
    <citation type="submission" date="2018-11" db="EMBL/GenBank/DDBJ databases">
        <authorList>
            <consortium name="Pathogen Informatics"/>
        </authorList>
    </citation>
    <scope>NUCLEOTIDE SEQUENCE [LARGE SCALE GENOMIC DNA]</scope>
    <source>
        <strain evidence="2 3">Zambia</strain>
    </source>
</reference>
<evidence type="ECO:0000313" key="3">
    <source>
        <dbReference type="Proteomes" id="UP000277204"/>
    </source>
</evidence>
<proteinExistence type="predicted"/>
<protein>
    <submittedName>
        <fullName evidence="2">Uncharacterized protein</fullName>
    </submittedName>
</protein>
<accession>A0A183MGL4</accession>
<evidence type="ECO:0000313" key="2">
    <source>
        <dbReference type="EMBL" id="VDP17683.1"/>
    </source>
</evidence>
<feature type="region of interest" description="Disordered" evidence="1">
    <location>
        <begin position="118"/>
        <end position="139"/>
    </location>
</feature>
<dbReference type="Proteomes" id="UP000277204">
    <property type="component" value="Unassembled WGS sequence"/>
</dbReference>
<gene>
    <name evidence="2" type="ORF">SMRZ_LOCUS15189</name>
</gene>
<name>A0A183MGL4_9TREM</name>
<organism evidence="2 3">
    <name type="scientific">Schistosoma margrebowiei</name>
    <dbReference type="NCBI Taxonomy" id="48269"/>
    <lineage>
        <taxon>Eukaryota</taxon>
        <taxon>Metazoa</taxon>
        <taxon>Spiralia</taxon>
        <taxon>Lophotrochozoa</taxon>
        <taxon>Platyhelminthes</taxon>
        <taxon>Trematoda</taxon>
        <taxon>Digenea</taxon>
        <taxon>Strigeidida</taxon>
        <taxon>Schistosomatoidea</taxon>
        <taxon>Schistosomatidae</taxon>
        <taxon>Schistosoma</taxon>
    </lineage>
</organism>
<dbReference type="EMBL" id="UZAI01016890">
    <property type="protein sequence ID" value="VDP17683.1"/>
    <property type="molecule type" value="Genomic_DNA"/>
</dbReference>
<sequence>MRGQGYENNDSLGSCKVDYRDEHRFHFPCYFTIYALLNGNSYDRKSDAVLVGGDSSNDPLFSSDILNKVEKNISEKSNLDNVISNTICLHNVFVSCGKLGQCVTQVISEFKRNHSSDDHISNVVNPHQEVAPTGSSSQR</sequence>